<keyword evidence="10" id="KW-1185">Reference proteome</keyword>
<dbReference type="GO" id="GO:0016020">
    <property type="term" value="C:membrane"/>
    <property type="evidence" value="ECO:0007669"/>
    <property type="project" value="UniProtKB-SubCell"/>
</dbReference>
<reference evidence="9 10" key="1">
    <citation type="journal article" date="2012" name="PLoS Pathog.">
        <title>Diverse lifestyles and strategies of plant pathogenesis encoded in the genomes of eighteen Dothideomycetes fungi.</title>
        <authorList>
            <person name="Ohm R.A."/>
            <person name="Feau N."/>
            <person name="Henrissat B."/>
            <person name="Schoch C.L."/>
            <person name="Horwitz B.A."/>
            <person name="Barry K.W."/>
            <person name="Condon B.J."/>
            <person name="Copeland A.C."/>
            <person name="Dhillon B."/>
            <person name="Glaser F."/>
            <person name="Hesse C.N."/>
            <person name="Kosti I."/>
            <person name="LaButti K."/>
            <person name="Lindquist E.A."/>
            <person name="Lucas S."/>
            <person name="Salamov A.A."/>
            <person name="Bradshaw R.E."/>
            <person name="Ciuffetti L."/>
            <person name="Hamelin R.C."/>
            <person name="Kema G.H.J."/>
            <person name="Lawrence C."/>
            <person name="Scott J.A."/>
            <person name="Spatafora J.W."/>
            <person name="Turgeon B.G."/>
            <person name="de Wit P.J.G.M."/>
            <person name="Zhong S."/>
            <person name="Goodwin S.B."/>
            <person name="Grigoriev I.V."/>
        </authorList>
    </citation>
    <scope>NUCLEOTIDE SEQUENCE [LARGE SCALE GENOMIC DNA]</scope>
    <source>
        <strain evidence="10">28A</strain>
    </source>
</reference>
<reference evidence="9 10" key="2">
    <citation type="journal article" date="2013" name="PLoS Genet.">
        <title>Comparative genome structure, secondary metabolite, and effector coding capacity across Cochliobolus pathogens.</title>
        <authorList>
            <person name="Condon B.J."/>
            <person name="Leng Y."/>
            <person name="Wu D."/>
            <person name="Bushley K.E."/>
            <person name="Ohm R.A."/>
            <person name="Otillar R."/>
            <person name="Martin J."/>
            <person name="Schackwitz W."/>
            <person name="Grimwood J."/>
            <person name="MohdZainudin N."/>
            <person name="Xue C."/>
            <person name="Wang R."/>
            <person name="Manning V.A."/>
            <person name="Dhillon B."/>
            <person name="Tu Z.J."/>
            <person name="Steffenson B.J."/>
            <person name="Salamov A."/>
            <person name="Sun H."/>
            <person name="Lowry S."/>
            <person name="LaButti K."/>
            <person name="Han J."/>
            <person name="Copeland A."/>
            <person name="Lindquist E."/>
            <person name="Barry K."/>
            <person name="Schmutz J."/>
            <person name="Baker S.E."/>
            <person name="Ciuffetti L.M."/>
            <person name="Grigoriev I.V."/>
            <person name="Zhong S."/>
            <person name="Turgeon B.G."/>
        </authorList>
    </citation>
    <scope>NUCLEOTIDE SEQUENCE [LARGE SCALE GENOMIC DNA]</scope>
    <source>
        <strain evidence="10">28A</strain>
    </source>
</reference>
<dbReference type="Pfam" id="PF20684">
    <property type="entry name" value="Fung_rhodopsin"/>
    <property type="match status" value="1"/>
</dbReference>
<evidence type="ECO:0000256" key="1">
    <source>
        <dbReference type="ARBA" id="ARBA00004141"/>
    </source>
</evidence>
<dbReference type="HOGENOM" id="CLU_1390998_0_0_1"/>
<comment type="subcellular location">
    <subcellularLocation>
        <location evidence="1">Membrane</location>
        <topology evidence="1">Multi-pass membrane protein</topology>
    </subcellularLocation>
</comment>
<keyword evidence="3 7" id="KW-1133">Transmembrane helix</keyword>
<evidence type="ECO:0000256" key="2">
    <source>
        <dbReference type="ARBA" id="ARBA00022692"/>
    </source>
</evidence>
<dbReference type="InterPro" id="IPR049326">
    <property type="entry name" value="Rhodopsin_dom_fungi"/>
</dbReference>
<gene>
    <name evidence="9" type="ORF">SETTUDRAFT_88467</name>
</gene>
<feature type="domain" description="Rhodopsin" evidence="8">
    <location>
        <begin position="4"/>
        <end position="111"/>
    </location>
</feature>
<organism evidence="9 10">
    <name type="scientific">Exserohilum turcicum (strain 28A)</name>
    <name type="common">Northern leaf blight fungus</name>
    <name type="synonym">Setosphaeria turcica</name>
    <dbReference type="NCBI Taxonomy" id="671987"/>
    <lineage>
        <taxon>Eukaryota</taxon>
        <taxon>Fungi</taxon>
        <taxon>Dikarya</taxon>
        <taxon>Ascomycota</taxon>
        <taxon>Pezizomycotina</taxon>
        <taxon>Dothideomycetes</taxon>
        <taxon>Pleosporomycetidae</taxon>
        <taxon>Pleosporales</taxon>
        <taxon>Pleosporineae</taxon>
        <taxon>Pleosporaceae</taxon>
        <taxon>Exserohilum</taxon>
    </lineage>
</organism>
<dbReference type="OrthoDB" id="444631at2759"/>
<name>R0IPP3_EXST2</name>
<dbReference type="PANTHER" id="PTHR33048:SF124">
    <property type="entry name" value="INTEGRAL MEMBRANE PROTEIN"/>
    <property type="match status" value="1"/>
</dbReference>
<evidence type="ECO:0000256" key="5">
    <source>
        <dbReference type="ARBA" id="ARBA00038359"/>
    </source>
</evidence>
<dbReference type="AlphaFoldDB" id="R0IPP3"/>
<protein>
    <recommendedName>
        <fullName evidence="8">Rhodopsin domain-containing protein</fullName>
    </recommendedName>
</protein>
<proteinExistence type="inferred from homology"/>
<comment type="similarity">
    <text evidence="5">Belongs to the SAT4 family.</text>
</comment>
<dbReference type="eggNOG" id="ENOG502SHHF">
    <property type="taxonomic scope" value="Eukaryota"/>
</dbReference>
<dbReference type="EMBL" id="KB908592">
    <property type="protein sequence ID" value="EOA86915.1"/>
    <property type="molecule type" value="Genomic_DNA"/>
</dbReference>
<sequence length="196" mass="21651">MHEARCMNQLTKYMALSVLNIIIDVATLALPIPIIVGLQMPMRQKITICRIFGTGAFVCAVAIRRTTLLPSLMVSTDYTWDAVEQFEWCFAEVNASILCACAPALKPFFSRYIPGLLSSHFRSRDHHGSPKNTGPSFQSSPSHVSGQSKSNTYEMEVHDNVSIDTTTNQQNTADDEMRLWTRNASGGNSMTGTSTL</sequence>
<evidence type="ECO:0000313" key="9">
    <source>
        <dbReference type="EMBL" id="EOA86915.1"/>
    </source>
</evidence>
<feature type="transmembrane region" description="Helical" evidence="7">
    <location>
        <begin position="12"/>
        <end position="36"/>
    </location>
</feature>
<evidence type="ECO:0000256" key="3">
    <source>
        <dbReference type="ARBA" id="ARBA00022989"/>
    </source>
</evidence>
<dbReference type="InterPro" id="IPR052337">
    <property type="entry name" value="SAT4-like"/>
</dbReference>
<dbReference type="RefSeq" id="XP_008025471.1">
    <property type="nucleotide sequence ID" value="XM_008027280.1"/>
</dbReference>
<keyword evidence="4 7" id="KW-0472">Membrane</keyword>
<evidence type="ECO:0000256" key="6">
    <source>
        <dbReference type="SAM" id="MobiDB-lite"/>
    </source>
</evidence>
<feature type="compositionally biased region" description="Polar residues" evidence="6">
    <location>
        <begin position="182"/>
        <end position="196"/>
    </location>
</feature>
<dbReference type="GeneID" id="19405709"/>
<keyword evidence="2 7" id="KW-0812">Transmembrane</keyword>
<evidence type="ECO:0000259" key="8">
    <source>
        <dbReference type="Pfam" id="PF20684"/>
    </source>
</evidence>
<evidence type="ECO:0000256" key="7">
    <source>
        <dbReference type="SAM" id="Phobius"/>
    </source>
</evidence>
<evidence type="ECO:0000256" key="4">
    <source>
        <dbReference type="ARBA" id="ARBA00023136"/>
    </source>
</evidence>
<accession>R0IPP3</accession>
<evidence type="ECO:0000313" key="10">
    <source>
        <dbReference type="Proteomes" id="UP000016935"/>
    </source>
</evidence>
<dbReference type="Proteomes" id="UP000016935">
    <property type="component" value="Unassembled WGS sequence"/>
</dbReference>
<feature type="compositionally biased region" description="Polar residues" evidence="6">
    <location>
        <begin position="130"/>
        <end position="153"/>
    </location>
</feature>
<dbReference type="PANTHER" id="PTHR33048">
    <property type="entry name" value="PTH11-LIKE INTEGRAL MEMBRANE PROTEIN (AFU_ORTHOLOGUE AFUA_5G11245)"/>
    <property type="match status" value="1"/>
</dbReference>
<dbReference type="STRING" id="671987.R0IPP3"/>
<feature type="region of interest" description="Disordered" evidence="6">
    <location>
        <begin position="123"/>
        <end position="196"/>
    </location>
</feature>